<feature type="signal peptide" evidence="16">
    <location>
        <begin position="1"/>
        <end position="20"/>
    </location>
</feature>
<keyword evidence="8 14" id="KW-0326">Glycosidase</keyword>
<evidence type="ECO:0000256" key="2">
    <source>
        <dbReference type="ARBA" id="ARBA00004922"/>
    </source>
</evidence>
<dbReference type="GO" id="GO:0036503">
    <property type="term" value="P:ERAD pathway"/>
    <property type="evidence" value="ECO:0007669"/>
    <property type="project" value="UniProtKB-ARBA"/>
</dbReference>
<evidence type="ECO:0000256" key="9">
    <source>
        <dbReference type="ARBA" id="ARBA00047669"/>
    </source>
</evidence>
<dbReference type="Gene3D" id="1.50.10.10">
    <property type="match status" value="1"/>
</dbReference>
<dbReference type="Proteomes" id="UP000623467">
    <property type="component" value="Unassembled WGS sequence"/>
</dbReference>
<evidence type="ECO:0000256" key="6">
    <source>
        <dbReference type="ARBA" id="ARBA00023157"/>
    </source>
</evidence>
<name>A0A8H7DCS3_9AGAR</name>
<dbReference type="EMBL" id="JACAZH010000005">
    <property type="protein sequence ID" value="KAF7368142.1"/>
    <property type="molecule type" value="Genomic_DNA"/>
</dbReference>
<gene>
    <name evidence="17" type="ORF">MSAN_00880500</name>
</gene>
<evidence type="ECO:0000256" key="13">
    <source>
        <dbReference type="PIRSR" id="PIRSR601382-3"/>
    </source>
</evidence>
<feature type="region of interest" description="Disordered" evidence="15">
    <location>
        <begin position="532"/>
        <end position="553"/>
    </location>
</feature>
<dbReference type="GO" id="GO:0005975">
    <property type="term" value="P:carbohydrate metabolic process"/>
    <property type="evidence" value="ECO:0007669"/>
    <property type="project" value="InterPro"/>
</dbReference>
<keyword evidence="5 14" id="KW-0378">Hydrolase</keyword>
<keyword evidence="7" id="KW-0325">Glycoprotein</keyword>
<feature type="active site" description="Proton donor" evidence="11">
    <location>
        <position position="141"/>
    </location>
</feature>
<evidence type="ECO:0000256" key="10">
    <source>
        <dbReference type="ARBA" id="ARBA00048605"/>
    </source>
</evidence>
<dbReference type="GO" id="GO:0005509">
    <property type="term" value="F:calcium ion binding"/>
    <property type="evidence" value="ECO:0007669"/>
    <property type="project" value="InterPro"/>
</dbReference>
<accession>A0A8H7DCS3</accession>
<comment type="catalytic activity">
    <reaction evidence="9">
        <text>N(4)-(alpha-D-Man-(1-&gt;2)-alpha-D-Man-(1-&gt;2)-alpha-D-Man-(1-&gt;3)-[alpha-D-Man-(1-&gt;3)-[alpha-D-Man-(1-&gt;2)-alpha-D-Man-(1-&gt;6)]-alpha-D-Man-(1-&gt;6)]-beta-D-Man-(1-&gt;4)-beta-D-GlcNAc-(1-&gt;4)-beta-D-GlcNAc)-L-asparaginyl-[protein] (N-glucan mannose isomer 8A1,2,3B1,3) + 3 H2O = N(4)-(alpha-D-Man-(1-&gt;3)-[alpha-D-Man-(1-&gt;3)-[alpha-D-Man-(1-&gt;6)]-alpha-D-Man-(1-&gt;6)]-beta-D-Man-(1-&gt;4)-beta-D-GlcNAc-(1-&gt;4)-beta-D-GlcNAc)-L-asparaginyl-[protein] (N-glucan mannose isomer 5A1,2) + 3 beta-D-mannose</text>
        <dbReference type="Rhea" id="RHEA:56028"/>
        <dbReference type="Rhea" id="RHEA-COMP:14358"/>
        <dbReference type="Rhea" id="RHEA-COMP:14367"/>
        <dbReference type="ChEBI" id="CHEBI:15377"/>
        <dbReference type="ChEBI" id="CHEBI:28563"/>
        <dbReference type="ChEBI" id="CHEBI:59087"/>
        <dbReference type="ChEBI" id="CHEBI:60628"/>
        <dbReference type="EC" id="3.2.1.113"/>
    </reaction>
</comment>
<dbReference type="OrthoDB" id="8118055at2759"/>
<evidence type="ECO:0000256" key="15">
    <source>
        <dbReference type="SAM" id="MobiDB-lite"/>
    </source>
</evidence>
<keyword evidence="4 16" id="KW-0732">Signal</keyword>
<feature type="active site" evidence="11">
    <location>
        <position position="271"/>
    </location>
</feature>
<sequence length="553" mass="60517">MHRFSLRFLALLGATSSSLAGVTVQKPGLTVPAEYASHKADVEKIFTTSYAAYRYVVPLFCWNLTNAGIYQLREFAFGHDELHPVSEGVGDDLGGWGASLVDAMGTMAIMGLDEWLEEAVNYTATIDFNTPPVPQIISLFETTIRWVGGLISAYELSDQKYPILITKAKEVTDKLAYAWVGDNTIPYNNLDFTTNTPQIGTNSIAGVGTLSLEWLALSHYTDNATYGNLAEGGVITVANLPAPLPGLAGQTVDPTTNQFTDFYVTWGAGSDSYFEYLLKYARYTNNANNIFIDTWKTAVDSSIRTLLRNSTIGGHMYLADYDDQHLIRHVGSHLACFYAGNWLLGGQLLQNQTIVDIALQLNDGCWNTYASTETGIGPETFAFISSDGNFTGGSAITDEQLAFYNEHGFYITGSDYIQRPEVLESNFYAWRVTGDTKYLDRAASAIVSFNKYLPTTVAFACLNDVNDITQGFIDDMESFWFAEVLKYLYLTFDDPSNISLDTHVWNTECHPLKAPPSLDSYAGSGKLLTPKPFTVPAGTGSAPAPVGSGTSSN</sequence>
<dbReference type="PANTHER" id="PTHR11742:SF101">
    <property type="entry name" value="MANNOSYL-OLIGOSACCHARIDE ALPHA-1,2-MANNOSIDASE 1B"/>
    <property type="match status" value="1"/>
</dbReference>
<evidence type="ECO:0000256" key="16">
    <source>
        <dbReference type="SAM" id="SignalP"/>
    </source>
</evidence>
<comment type="similarity">
    <text evidence="3 14">Belongs to the glycosyl hydrolase 47 family.</text>
</comment>
<feature type="active site" description="Proton donor" evidence="11">
    <location>
        <position position="379"/>
    </location>
</feature>
<feature type="active site" evidence="11">
    <location>
        <position position="421"/>
    </location>
</feature>
<evidence type="ECO:0000256" key="7">
    <source>
        <dbReference type="ARBA" id="ARBA00023180"/>
    </source>
</evidence>
<feature type="chain" id="PRO_5034889506" description="alpha-1,2-Mannosidase" evidence="16">
    <location>
        <begin position="21"/>
        <end position="553"/>
    </location>
</feature>
<dbReference type="Pfam" id="PF01532">
    <property type="entry name" value="Glyco_hydro_47"/>
    <property type="match status" value="1"/>
</dbReference>
<evidence type="ECO:0000256" key="12">
    <source>
        <dbReference type="PIRSR" id="PIRSR601382-2"/>
    </source>
</evidence>
<evidence type="ECO:0000256" key="8">
    <source>
        <dbReference type="ARBA" id="ARBA00023295"/>
    </source>
</evidence>
<dbReference type="InterPro" id="IPR050749">
    <property type="entry name" value="Glycosyl_Hydrolase_47"/>
</dbReference>
<dbReference type="InterPro" id="IPR001382">
    <property type="entry name" value="Glyco_hydro_47"/>
</dbReference>
<proteinExistence type="inferred from homology"/>
<organism evidence="17 18">
    <name type="scientific">Mycena sanguinolenta</name>
    <dbReference type="NCBI Taxonomy" id="230812"/>
    <lineage>
        <taxon>Eukaryota</taxon>
        <taxon>Fungi</taxon>
        <taxon>Dikarya</taxon>
        <taxon>Basidiomycota</taxon>
        <taxon>Agaricomycotina</taxon>
        <taxon>Agaricomycetes</taxon>
        <taxon>Agaricomycetidae</taxon>
        <taxon>Agaricales</taxon>
        <taxon>Marasmiineae</taxon>
        <taxon>Mycenaceae</taxon>
        <taxon>Mycena</taxon>
    </lineage>
</organism>
<keyword evidence="12" id="KW-0106">Calcium</keyword>
<evidence type="ECO:0000313" key="18">
    <source>
        <dbReference type="Proteomes" id="UP000623467"/>
    </source>
</evidence>
<comment type="pathway">
    <text evidence="2">Protein modification; protein glycosylation.</text>
</comment>
<protein>
    <recommendedName>
        <fullName evidence="14">alpha-1,2-Mannosidase</fullName>
        <ecNumber evidence="14">3.2.1.-</ecNumber>
    </recommendedName>
</protein>
<evidence type="ECO:0000256" key="14">
    <source>
        <dbReference type="RuleBase" id="RU361193"/>
    </source>
</evidence>
<evidence type="ECO:0000313" key="17">
    <source>
        <dbReference type="EMBL" id="KAF7368142.1"/>
    </source>
</evidence>
<evidence type="ECO:0000256" key="1">
    <source>
        <dbReference type="ARBA" id="ARBA00001913"/>
    </source>
</evidence>
<evidence type="ECO:0000256" key="5">
    <source>
        <dbReference type="ARBA" id="ARBA00022801"/>
    </source>
</evidence>
<dbReference type="InterPro" id="IPR012341">
    <property type="entry name" value="6hp_glycosidase-like_sf"/>
</dbReference>
<feature type="binding site" evidence="12">
    <location>
        <position position="507"/>
    </location>
    <ligand>
        <name>Ca(2+)</name>
        <dbReference type="ChEBI" id="CHEBI:29108"/>
    </ligand>
</feature>
<dbReference type="GO" id="GO:0004571">
    <property type="term" value="F:mannosyl-oligosaccharide 1,2-alpha-mannosidase activity"/>
    <property type="evidence" value="ECO:0007669"/>
    <property type="project" value="UniProtKB-EC"/>
</dbReference>
<comment type="catalytic activity">
    <reaction evidence="10">
        <text>N(4)-(alpha-D-Man-(1-&gt;2)-alpha-D-Man-(1-&gt;2)-alpha-D-Man-(1-&gt;3)-[alpha-D-Man-(1-&gt;2)-alpha-D-Man-(1-&gt;3)-[alpha-D-Man-(1-&gt;2)-alpha-D-Man-(1-&gt;6)]-alpha-D-Man-(1-&gt;6)]-beta-D-Man-(1-&gt;4)-beta-D-GlcNAc-(1-&gt;4)-beta-D-GlcNAc)-L-asparaginyl-[protein] (N-glucan mannose isomer 9A1,2,3B1,2,3) + 4 H2O = N(4)-(alpha-D-Man-(1-&gt;3)-[alpha-D-Man-(1-&gt;3)-[alpha-D-Man-(1-&gt;6)]-alpha-D-Man-(1-&gt;6)]-beta-D-Man-(1-&gt;4)-beta-D-GlcNAc-(1-&gt;4)-beta-D-GlcNAc)-L-asparaginyl-[protein] (N-glucan mannose isomer 5A1,2) + 4 beta-D-mannose</text>
        <dbReference type="Rhea" id="RHEA:56008"/>
        <dbReference type="Rhea" id="RHEA-COMP:14356"/>
        <dbReference type="Rhea" id="RHEA-COMP:14367"/>
        <dbReference type="ChEBI" id="CHEBI:15377"/>
        <dbReference type="ChEBI" id="CHEBI:28563"/>
        <dbReference type="ChEBI" id="CHEBI:59087"/>
        <dbReference type="ChEBI" id="CHEBI:139493"/>
        <dbReference type="EC" id="3.2.1.113"/>
    </reaction>
</comment>
<dbReference type="SUPFAM" id="SSF48225">
    <property type="entry name" value="Seven-hairpin glycosidases"/>
    <property type="match status" value="1"/>
</dbReference>
<dbReference type="AlphaFoldDB" id="A0A8H7DCS3"/>
<dbReference type="PRINTS" id="PR00747">
    <property type="entry name" value="GLYHDRLASE47"/>
</dbReference>
<comment type="cofactor">
    <cofactor evidence="1 12">
        <name>Ca(2+)</name>
        <dbReference type="ChEBI" id="CHEBI:29108"/>
    </cofactor>
</comment>
<evidence type="ECO:0000256" key="11">
    <source>
        <dbReference type="PIRSR" id="PIRSR601382-1"/>
    </source>
</evidence>
<dbReference type="EC" id="3.2.1.-" evidence="14"/>
<keyword evidence="12" id="KW-0479">Metal-binding</keyword>
<dbReference type="InterPro" id="IPR036026">
    <property type="entry name" value="Seven-hairpin_glycosidases"/>
</dbReference>
<dbReference type="GO" id="GO:0005783">
    <property type="term" value="C:endoplasmic reticulum"/>
    <property type="evidence" value="ECO:0007669"/>
    <property type="project" value="TreeGrafter"/>
</dbReference>
<dbReference type="GO" id="GO:0016020">
    <property type="term" value="C:membrane"/>
    <property type="evidence" value="ECO:0007669"/>
    <property type="project" value="InterPro"/>
</dbReference>
<evidence type="ECO:0000256" key="3">
    <source>
        <dbReference type="ARBA" id="ARBA00007658"/>
    </source>
</evidence>
<dbReference type="PANTHER" id="PTHR11742">
    <property type="entry name" value="MANNOSYL-OLIGOSACCHARIDE ALPHA-1,2-MANNOSIDASE-RELATED"/>
    <property type="match status" value="1"/>
</dbReference>
<feature type="disulfide bond" evidence="13">
    <location>
        <begin position="336"/>
        <end position="365"/>
    </location>
</feature>
<comment type="caution">
    <text evidence="17">The sequence shown here is derived from an EMBL/GenBank/DDBJ whole genome shotgun (WGS) entry which is preliminary data.</text>
</comment>
<keyword evidence="6 13" id="KW-1015">Disulfide bond</keyword>
<reference evidence="17" key="1">
    <citation type="submission" date="2020-05" db="EMBL/GenBank/DDBJ databases">
        <title>Mycena genomes resolve the evolution of fungal bioluminescence.</title>
        <authorList>
            <person name="Tsai I.J."/>
        </authorList>
    </citation>
    <scope>NUCLEOTIDE SEQUENCE</scope>
    <source>
        <strain evidence="17">160909Yilan</strain>
    </source>
</reference>
<keyword evidence="18" id="KW-1185">Reference proteome</keyword>
<evidence type="ECO:0000256" key="4">
    <source>
        <dbReference type="ARBA" id="ARBA00022729"/>
    </source>
</evidence>